<dbReference type="SUPFAM" id="SSF54909">
    <property type="entry name" value="Dimeric alpha+beta barrel"/>
    <property type="match status" value="1"/>
</dbReference>
<dbReference type="PANTHER" id="PTHR36843">
    <property type="entry name" value="HEME-DEPENDENT PEROXIDASE YWFI-RELATED"/>
    <property type="match status" value="1"/>
</dbReference>
<evidence type="ECO:0000256" key="9">
    <source>
        <dbReference type="ARBA" id="ARBA00049935"/>
    </source>
</evidence>
<evidence type="ECO:0000256" key="7">
    <source>
        <dbReference type="ARBA" id="ARBA00030236"/>
    </source>
</evidence>
<dbReference type="Gene3D" id="3.30.70.1030">
    <property type="entry name" value="Apc35880, domain 1"/>
    <property type="match status" value="1"/>
</dbReference>
<evidence type="ECO:0000256" key="2">
    <source>
        <dbReference type="ARBA" id="ARBA00022617"/>
    </source>
</evidence>
<dbReference type="EMBL" id="JAQAGZ010000002">
    <property type="protein sequence ID" value="MCZ8511693.1"/>
    <property type="molecule type" value="Genomic_DNA"/>
</dbReference>
<evidence type="ECO:0000313" key="12">
    <source>
        <dbReference type="Proteomes" id="UP001527882"/>
    </source>
</evidence>
<keyword evidence="4" id="KW-0408">Iron</keyword>
<dbReference type="Proteomes" id="UP001527882">
    <property type="component" value="Unassembled WGS sequence"/>
</dbReference>
<accession>A0ABT4Q4E4</accession>
<comment type="cofactor">
    <cofactor evidence="9">
        <name>Fe-coproporphyrin III</name>
        <dbReference type="ChEBI" id="CHEBI:68438"/>
    </cofactor>
</comment>
<comment type="pathway">
    <text evidence="5">Porphyrin-containing compound metabolism.</text>
</comment>
<evidence type="ECO:0000256" key="10">
    <source>
        <dbReference type="ARBA" id="ARBA00050019"/>
    </source>
</evidence>
<comment type="catalytic activity">
    <reaction evidence="8">
        <text>Fe-coproporphyrin III + 2 H2O2 + 2 H(+) = heme b + 2 CO2 + 4 H2O</text>
        <dbReference type="Rhea" id="RHEA:56516"/>
        <dbReference type="ChEBI" id="CHEBI:15377"/>
        <dbReference type="ChEBI" id="CHEBI:15378"/>
        <dbReference type="ChEBI" id="CHEBI:16240"/>
        <dbReference type="ChEBI" id="CHEBI:16526"/>
        <dbReference type="ChEBI" id="CHEBI:60344"/>
        <dbReference type="ChEBI" id="CHEBI:68438"/>
        <dbReference type="EC" id="1.3.98.5"/>
    </reaction>
    <physiologicalReaction direction="left-to-right" evidence="8">
        <dbReference type="Rhea" id="RHEA:56517"/>
    </physiologicalReaction>
</comment>
<dbReference type="RefSeq" id="WP_269880088.1">
    <property type="nucleotide sequence ID" value="NZ_JAQAGZ010000002.1"/>
</dbReference>
<evidence type="ECO:0000256" key="5">
    <source>
        <dbReference type="ARBA" id="ARBA00023444"/>
    </source>
</evidence>
<sequence length="135" mass="15744">MNKVTQTLDGWYTLHDFRSINWNSWKKLSIKDRQLDLNELRSCLKQWGSLEEQKLGSTAIYTIVGQKADFYFLHMRDTLEELNELENKFNKTSFADHTTPVYSYLSVVELSNYITKSSDSDPLQNPEIIGGHFIC</sequence>
<evidence type="ECO:0000256" key="3">
    <source>
        <dbReference type="ARBA" id="ARBA00022723"/>
    </source>
</evidence>
<evidence type="ECO:0000256" key="6">
    <source>
        <dbReference type="ARBA" id="ARBA00029882"/>
    </source>
</evidence>
<reference evidence="11 12" key="1">
    <citation type="submission" date="2022-12" db="EMBL/GenBank/DDBJ databases">
        <title>Draft genome sequence of Paenibacillus sp. dW9.</title>
        <authorList>
            <person name="Choi E.-W."/>
            <person name="Kim D.-U."/>
        </authorList>
    </citation>
    <scope>NUCLEOTIDE SEQUENCE [LARGE SCALE GENOMIC DNA]</scope>
    <source>
        <strain evidence="12">dW9</strain>
    </source>
</reference>
<keyword evidence="2" id="KW-0349">Heme</keyword>
<organism evidence="11 12">
    <name type="scientific">Paenibacillus gyeongsangnamensis</name>
    <dbReference type="NCBI Taxonomy" id="3388067"/>
    <lineage>
        <taxon>Bacteria</taxon>
        <taxon>Bacillati</taxon>
        <taxon>Bacillota</taxon>
        <taxon>Bacilli</taxon>
        <taxon>Bacillales</taxon>
        <taxon>Paenibacillaceae</taxon>
        <taxon>Paenibacillus</taxon>
    </lineage>
</organism>
<protein>
    <recommendedName>
        <fullName evidence="1">Coproheme decarboxylase</fullName>
        <ecNumber evidence="10">1.3.98.5</ecNumber>
    </recommendedName>
    <alternativeName>
        <fullName evidence="6">Coproheme III oxidative decarboxylase</fullName>
    </alternativeName>
    <alternativeName>
        <fullName evidence="7">Hydrogen peroxide-dependent heme synthase</fullName>
    </alternativeName>
</protein>
<evidence type="ECO:0000256" key="1">
    <source>
        <dbReference type="ARBA" id="ARBA00014413"/>
    </source>
</evidence>
<dbReference type="InterPro" id="IPR011008">
    <property type="entry name" value="Dimeric_a/b-barrel"/>
</dbReference>
<dbReference type="InterPro" id="IPR010644">
    <property type="entry name" value="ChdC/CLD"/>
</dbReference>
<dbReference type="PANTHER" id="PTHR36843:SF1">
    <property type="entry name" value="COPROHEME DECARBOXYLASE"/>
    <property type="match status" value="1"/>
</dbReference>
<evidence type="ECO:0000256" key="4">
    <source>
        <dbReference type="ARBA" id="ARBA00023004"/>
    </source>
</evidence>
<evidence type="ECO:0000256" key="8">
    <source>
        <dbReference type="ARBA" id="ARBA00049896"/>
    </source>
</evidence>
<gene>
    <name evidence="11" type="ORF">O9H85_04465</name>
</gene>
<comment type="caution">
    <text evidence="11">The sequence shown here is derived from an EMBL/GenBank/DDBJ whole genome shotgun (WGS) entry which is preliminary data.</text>
</comment>
<keyword evidence="3" id="KW-0479">Metal-binding</keyword>
<dbReference type="EC" id="1.3.98.5" evidence="10"/>
<evidence type="ECO:0000313" key="11">
    <source>
        <dbReference type="EMBL" id="MCZ8511693.1"/>
    </source>
</evidence>
<keyword evidence="12" id="KW-1185">Reference proteome</keyword>
<name>A0ABT4Q4E4_9BACL</name>
<proteinExistence type="predicted"/>
<dbReference type="Pfam" id="PF06778">
    <property type="entry name" value="Chlor_dismutase"/>
    <property type="match status" value="1"/>
</dbReference>